<reference evidence="2" key="2">
    <citation type="journal article" date="2015" name="Data Brief">
        <title>Shoot transcriptome of the giant reed, Arundo donax.</title>
        <authorList>
            <person name="Barrero R.A."/>
            <person name="Guerrero F.D."/>
            <person name="Moolhuijzen P."/>
            <person name="Goolsby J.A."/>
            <person name="Tidwell J."/>
            <person name="Bellgard S.E."/>
            <person name="Bellgard M.I."/>
        </authorList>
    </citation>
    <scope>NUCLEOTIDE SEQUENCE</scope>
    <source>
        <tissue evidence="2">Shoot tissue taken approximately 20 cm above the soil surface</tissue>
    </source>
</reference>
<organism evidence="2">
    <name type="scientific">Arundo donax</name>
    <name type="common">Giant reed</name>
    <name type="synonym">Donax arundinaceus</name>
    <dbReference type="NCBI Taxonomy" id="35708"/>
    <lineage>
        <taxon>Eukaryota</taxon>
        <taxon>Viridiplantae</taxon>
        <taxon>Streptophyta</taxon>
        <taxon>Embryophyta</taxon>
        <taxon>Tracheophyta</taxon>
        <taxon>Spermatophyta</taxon>
        <taxon>Magnoliopsida</taxon>
        <taxon>Liliopsida</taxon>
        <taxon>Poales</taxon>
        <taxon>Poaceae</taxon>
        <taxon>PACMAD clade</taxon>
        <taxon>Arundinoideae</taxon>
        <taxon>Arundineae</taxon>
        <taxon>Arundo</taxon>
    </lineage>
</organism>
<dbReference type="PROSITE" id="PS51257">
    <property type="entry name" value="PROKAR_LIPOPROTEIN"/>
    <property type="match status" value="1"/>
</dbReference>
<proteinExistence type="predicted"/>
<evidence type="ECO:0000313" key="2">
    <source>
        <dbReference type="EMBL" id="JAD19345.1"/>
    </source>
</evidence>
<accession>A0A0A8Y2C2</accession>
<name>A0A0A8Y2C2_ARUDO</name>
<keyword evidence="1" id="KW-0732">Signal</keyword>
<dbReference type="AlphaFoldDB" id="A0A0A8Y2C2"/>
<protein>
    <submittedName>
        <fullName evidence="2">Uncharacterized protein</fullName>
    </submittedName>
</protein>
<evidence type="ECO:0000256" key="1">
    <source>
        <dbReference type="SAM" id="SignalP"/>
    </source>
</evidence>
<feature type="chain" id="PRO_5002044571" evidence="1">
    <location>
        <begin position="27"/>
        <end position="45"/>
    </location>
</feature>
<feature type="signal peptide" evidence="1">
    <location>
        <begin position="1"/>
        <end position="26"/>
    </location>
</feature>
<dbReference type="EMBL" id="GBRH01278550">
    <property type="protein sequence ID" value="JAD19345.1"/>
    <property type="molecule type" value="Transcribed_RNA"/>
</dbReference>
<reference evidence="2" key="1">
    <citation type="submission" date="2014-09" db="EMBL/GenBank/DDBJ databases">
        <authorList>
            <person name="Magalhaes I.L.F."/>
            <person name="Oliveira U."/>
            <person name="Santos F.R."/>
            <person name="Vidigal T.H.D.A."/>
            <person name="Brescovit A.D."/>
            <person name="Santos A.J."/>
        </authorList>
    </citation>
    <scope>NUCLEOTIDE SEQUENCE</scope>
    <source>
        <tissue evidence="2">Shoot tissue taken approximately 20 cm above the soil surface</tissue>
    </source>
</reference>
<sequence>MHLKSSFPFFCVCMCLIVACTNQVQTVLLIIGLQNPHVSSIESIH</sequence>